<dbReference type="Proteomes" id="UP000054937">
    <property type="component" value="Unassembled WGS sequence"/>
</dbReference>
<gene>
    <name evidence="3" type="ORF">PPERSA_04770</name>
</gene>
<sequence length="1490" mass="177207">MEKIKVTEIDIFLDVDLEKQNILGKAKMKIELILQEQKKNPKQNPTSNQQNNLNKEENLQFENQQPQQNEDTLNFNQLQFQILQISQIQQNGLKMKDYSESDIHNKSNFMQKIWQVPNALPIYIQSHKYLIDKSNDISIKFQKDPQFQRYEIPLEENENENTNLNLNRQFSRESNLSENFETLQKLKTINPSCTIEIEYNLKQPISGIKFLNDQGNYYMYTQYFPKSSRYWLPYYEEEILINNLSIQIQPKQLDLDEYQQKINTNEQINYNIPNNYIAVCSGTLQQDIIDKTGKRYFNYKINYKAKTDQIGIVIGEFQYKKCNVENDYNELMEEIDPILAMKNKRNQKQKQEGLTSENLAFLSGNDKFRLIKEKNKQQFTFLFSPWLIEEKVTLTAKKLAILTKNILDYFKNEYINLKLKEQDIFSKVLNDFKIIILPNISTCDINDYFLPQSFMNLCIMDENHVKTDTNLMYTQKNQLNLANYIFKHINFSILTQKLPFGLNYEQDYWVLPGLNEFMADYYRRELYKDKYHGFYQQKEFQKMVDSDFSAYLQKEFQKMLSMIELGQELGPLSSQKKGNSANNNQIQQMQNQIQENDYEDILSIIGTENLGNSAFILKSKIFFHMLSSATNKLGLFTQKVFENLRKSHHSITKLILKTSKEMKDISSLENAFLRQTGAPFLEITYSENKAEKQMTPHIFQYPLQQKFLSFQNETRKELEKFFQVQEESLKQLEANEDESDSEQDMEEEQKKKYVEKKKIFKSKLRVPIMLKSLRFFKEEFSLKVTEFNETNTQDCNIDYVKFELDYNQPESKGKYYETKYAKTQGKKHDKNDKEPVEEVKENKQSYRIHINVEQDREFLFDYKIKRYNDSLLLKQIQKEDRTDNQLKILQNFRKYAESFKKISHPNEKKITQLIEVIQELRKLLENKDKHYGISVQCQIIKSLAHLQSCLEKKYLSVTKFSFQRLIKVLLYSDTNLTLKPNDFSNQEDFYINQSLIKNSILINDEKLGEKQMTQSATLINLLIEILQNNENGENDYDDSEFRVILVKTLMRTTNPKFYKKIENILVDQINQEKLLIEKESPGTILQYALIKLEKFKQFIGTKNDYILHLQKFSQFVQEQHQQFARNLQMSLDIQKNMFLAESLWDQLIKGPSLISPSIRLQWIYIYRTFYFYFLPIPVIKLNKYEEPIKFYFELDETWAKSFKINQDGKNPGSIELKYISFSKKGKRKSFNTLENLLQFISKNQCHNMEGIAKHIINQIMKEKFIEKCLDKEKDNGTIKDRFKDIKFKLRKQKYVNLNQSQQQVQSVISDLKLIFEDISKQQQFKDKVGPEKLNEYYELTDKFFKDAFEAVQQYQEKADSKVSKNQRKYFKQKQDEKRQKQQLDYQEKKKKIKGIEGKNTYIKCNLDRLPRKKHKKNEIMHPILTNKDSQIQLQQSNSIVLQKQGTNFNSQLISAPNLGLEGSSVRSQKSKKEKNSLIFSINLDQFTKNH</sequence>
<keyword evidence="4" id="KW-1185">Reference proteome</keyword>
<organism evidence="3 4">
    <name type="scientific">Pseudocohnilembus persalinus</name>
    <name type="common">Ciliate</name>
    <dbReference type="NCBI Taxonomy" id="266149"/>
    <lineage>
        <taxon>Eukaryota</taxon>
        <taxon>Sar</taxon>
        <taxon>Alveolata</taxon>
        <taxon>Ciliophora</taxon>
        <taxon>Intramacronucleata</taxon>
        <taxon>Oligohymenophorea</taxon>
        <taxon>Scuticociliatia</taxon>
        <taxon>Philasterida</taxon>
        <taxon>Pseudocohnilembidae</taxon>
        <taxon>Pseudocohnilembus</taxon>
    </lineage>
</organism>
<dbReference type="GO" id="GO:0003682">
    <property type="term" value="F:chromatin binding"/>
    <property type="evidence" value="ECO:0007669"/>
    <property type="project" value="TreeGrafter"/>
</dbReference>
<dbReference type="GO" id="GO:0000976">
    <property type="term" value="F:transcription cis-regulatory region binding"/>
    <property type="evidence" value="ECO:0007669"/>
    <property type="project" value="TreeGrafter"/>
</dbReference>
<dbReference type="GO" id="GO:0016251">
    <property type="term" value="F:RNA polymerase II general transcription initiation factor activity"/>
    <property type="evidence" value="ECO:0007669"/>
    <property type="project" value="TreeGrafter"/>
</dbReference>
<accession>A0A0V0QNY5</accession>
<evidence type="ECO:0000313" key="4">
    <source>
        <dbReference type="Proteomes" id="UP000054937"/>
    </source>
</evidence>
<dbReference type="InterPro" id="IPR042097">
    <property type="entry name" value="Aminopeptidase_N-like_N_sf"/>
</dbReference>
<dbReference type="PANTHER" id="PTHR15137:SF9">
    <property type="entry name" value="TRANSCRIPTION INITIATION FACTOR TFIID SUBUNIT 2"/>
    <property type="match status" value="1"/>
</dbReference>
<comment type="caution">
    <text evidence="3">The sequence shown here is derived from an EMBL/GenBank/DDBJ whole genome shotgun (WGS) entry which is preliminary data.</text>
</comment>
<dbReference type="InterPro" id="IPR037813">
    <property type="entry name" value="TAF2"/>
</dbReference>
<dbReference type="EMBL" id="LDAU01000124">
    <property type="protein sequence ID" value="KRX03892.1"/>
    <property type="molecule type" value="Genomic_DNA"/>
</dbReference>
<evidence type="ECO:0000313" key="3">
    <source>
        <dbReference type="EMBL" id="KRX03892.1"/>
    </source>
</evidence>
<name>A0A0V0QNY5_PSEPJ</name>
<evidence type="ECO:0000256" key="2">
    <source>
        <dbReference type="SAM" id="MobiDB-lite"/>
    </source>
</evidence>
<reference evidence="3 4" key="1">
    <citation type="journal article" date="2015" name="Sci. Rep.">
        <title>Genome of the facultative scuticociliatosis pathogen Pseudocohnilembus persalinus provides insight into its virulence through horizontal gene transfer.</title>
        <authorList>
            <person name="Xiong J."/>
            <person name="Wang G."/>
            <person name="Cheng J."/>
            <person name="Tian M."/>
            <person name="Pan X."/>
            <person name="Warren A."/>
            <person name="Jiang C."/>
            <person name="Yuan D."/>
            <person name="Miao W."/>
        </authorList>
    </citation>
    <scope>NUCLEOTIDE SEQUENCE [LARGE SCALE GENOMIC DNA]</scope>
    <source>
        <strain evidence="3">36N120E</strain>
    </source>
</reference>
<evidence type="ECO:0000256" key="1">
    <source>
        <dbReference type="SAM" id="Coils"/>
    </source>
</evidence>
<protein>
    <submittedName>
        <fullName evidence="3">Uncharacterized protein</fullName>
    </submittedName>
</protein>
<proteinExistence type="predicted"/>
<feature type="compositionally biased region" description="Basic and acidic residues" evidence="2">
    <location>
        <begin position="1372"/>
        <end position="1387"/>
    </location>
</feature>
<dbReference type="Gene3D" id="2.60.40.1730">
    <property type="entry name" value="tricorn interacting facor f3 domain"/>
    <property type="match status" value="1"/>
</dbReference>
<feature type="region of interest" description="Disordered" evidence="2">
    <location>
        <begin position="1362"/>
        <end position="1389"/>
    </location>
</feature>
<keyword evidence="1" id="KW-0175">Coiled coil</keyword>
<dbReference type="GO" id="GO:0005669">
    <property type="term" value="C:transcription factor TFIID complex"/>
    <property type="evidence" value="ECO:0007669"/>
    <property type="project" value="InterPro"/>
</dbReference>
<dbReference type="GO" id="GO:0006367">
    <property type="term" value="P:transcription initiation at RNA polymerase II promoter"/>
    <property type="evidence" value="ECO:0007669"/>
    <property type="project" value="TreeGrafter"/>
</dbReference>
<dbReference type="PANTHER" id="PTHR15137">
    <property type="entry name" value="TRANSCRIPTION INITIATION FACTOR TFIID"/>
    <property type="match status" value="1"/>
</dbReference>
<feature type="coiled-coil region" evidence="1">
    <location>
        <begin position="715"/>
        <end position="749"/>
    </location>
</feature>
<dbReference type="SUPFAM" id="SSF63737">
    <property type="entry name" value="Leukotriene A4 hydrolase N-terminal domain"/>
    <property type="match status" value="1"/>
</dbReference>
<dbReference type="InParanoid" id="A0A0V0QNY5"/>